<reference evidence="3" key="4">
    <citation type="journal article" date="2015" name="G3 (Bethesda)">
        <title>Genome sequences of three phytopathogenic species of the Magnaporthaceae family of fungi.</title>
        <authorList>
            <person name="Okagaki L.H."/>
            <person name="Nunes C.C."/>
            <person name="Sailsbery J."/>
            <person name="Clay B."/>
            <person name="Brown D."/>
            <person name="John T."/>
            <person name="Oh Y."/>
            <person name="Young N."/>
            <person name="Fitzgerald M."/>
            <person name="Haas B.J."/>
            <person name="Zeng Q."/>
            <person name="Young S."/>
            <person name="Adiconis X."/>
            <person name="Fan L."/>
            <person name="Levin J.Z."/>
            <person name="Mitchell T.K."/>
            <person name="Okubara P.A."/>
            <person name="Farman M.L."/>
            <person name="Kohn L.M."/>
            <person name="Birren B."/>
            <person name="Ma L.-J."/>
            <person name="Dean R.A."/>
        </authorList>
    </citation>
    <scope>NUCLEOTIDE SEQUENCE</scope>
    <source>
        <strain evidence="3">R3-111a-1</strain>
    </source>
</reference>
<dbReference type="GeneID" id="20348945"/>
<feature type="region of interest" description="Disordered" evidence="1">
    <location>
        <begin position="1"/>
        <end position="40"/>
    </location>
</feature>
<evidence type="ECO:0000313" key="4">
    <source>
        <dbReference type="Proteomes" id="UP000006039"/>
    </source>
</evidence>
<reference evidence="2" key="2">
    <citation type="submission" date="2010-07" db="EMBL/GenBank/DDBJ databases">
        <authorList>
            <consortium name="The Broad Institute Genome Sequencing Platform"/>
            <consortium name="Broad Institute Genome Sequencing Center for Infectious Disease"/>
            <person name="Ma L.-J."/>
            <person name="Dead R."/>
            <person name="Young S."/>
            <person name="Zeng Q."/>
            <person name="Koehrsen M."/>
            <person name="Alvarado L."/>
            <person name="Berlin A."/>
            <person name="Chapman S.B."/>
            <person name="Chen Z."/>
            <person name="Freedman E."/>
            <person name="Gellesch M."/>
            <person name="Goldberg J."/>
            <person name="Griggs A."/>
            <person name="Gujja S."/>
            <person name="Heilman E.R."/>
            <person name="Heiman D."/>
            <person name="Hepburn T."/>
            <person name="Howarth C."/>
            <person name="Jen D."/>
            <person name="Larson L."/>
            <person name="Mehta T."/>
            <person name="Neiman D."/>
            <person name="Pearson M."/>
            <person name="Roberts A."/>
            <person name="Saif S."/>
            <person name="Shea T."/>
            <person name="Shenoy N."/>
            <person name="Sisk P."/>
            <person name="Stolte C."/>
            <person name="Sykes S."/>
            <person name="Walk T."/>
            <person name="White J."/>
            <person name="Yandava C."/>
            <person name="Haas B."/>
            <person name="Nusbaum C."/>
            <person name="Birren B."/>
        </authorList>
    </citation>
    <scope>NUCLEOTIDE SEQUENCE</scope>
    <source>
        <strain evidence="2">R3-111a-1</strain>
    </source>
</reference>
<proteinExistence type="predicted"/>
<dbReference type="VEuPathDB" id="FungiDB:GGTG_08487"/>
<keyword evidence="4" id="KW-1185">Reference proteome</keyword>
<dbReference type="EMBL" id="GL385398">
    <property type="protein sequence ID" value="EJT74647.1"/>
    <property type="molecule type" value="Genomic_DNA"/>
</dbReference>
<dbReference type="HOGENOM" id="CLU_2121252_0_0_1"/>
<organism evidence="2">
    <name type="scientific">Gaeumannomyces tritici (strain R3-111a-1)</name>
    <name type="common">Wheat and barley take-all root rot fungus</name>
    <name type="synonym">Gaeumannomyces graminis var. tritici</name>
    <dbReference type="NCBI Taxonomy" id="644352"/>
    <lineage>
        <taxon>Eukaryota</taxon>
        <taxon>Fungi</taxon>
        <taxon>Dikarya</taxon>
        <taxon>Ascomycota</taxon>
        <taxon>Pezizomycotina</taxon>
        <taxon>Sordariomycetes</taxon>
        <taxon>Sordariomycetidae</taxon>
        <taxon>Magnaporthales</taxon>
        <taxon>Magnaporthaceae</taxon>
        <taxon>Gaeumannomyces</taxon>
    </lineage>
</organism>
<evidence type="ECO:0000256" key="1">
    <source>
        <dbReference type="SAM" id="MobiDB-lite"/>
    </source>
</evidence>
<reference evidence="4" key="1">
    <citation type="submission" date="2010-07" db="EMBL/GenBank/DDBJ databases">
        <title>The genome sequence of Gaeumannomyces graminis var. tritici strain R3-111a-1.</title>
        <authorList>
            <consortium name="The Broad Institute Genome Sequencing Platform"/>
            <person name="Ma L.-J."/>
            <person name="Dead R."/>
            <person name="Young S."/>
            <person name="Zeng Q."/>
            <person name="Koehrsen M."/>
            <person name="Alvarado L."/>
            <person name="Berlin A."/>
            <person name="Chapman S.B."/>
            <person name="Chen Z."/>
            <person name="Freedman E."/>
            <person name="Gellesch M."/>
            <person name="Goldberg J."/>
            <person name="Griggs A."/>
            <person name="Gujja S."/>
            <person name="Heilman E.R."/>
            <person name="Heiman D."/>
            <person name="Hepburn T."/>
            <person name="Howarth C."/>
            <person name="Jen D."/>
            <person name="Larson L."/>
            <person name="Mehta T."/>
            <person name="Neiman D."/>
            <person name="Pearson M."/>
            <person name="Roberts A."/>
            <person name="Saif S."/>
            <person name="Shea T."/>
            <person name="Shenoy N."/>
            <person name="Sisk P."/>
            <person name="Stolte C."/>
            <person name="Sykes S."/>
            <person name="Walk T."/>
            <person name="White J."/>
            <person name="Yandava C."/>
            <person name="Haas B."/>
            <person name="Nusbaum C."/>
            <person name="Birren B."/>
        </authorList>
    </citation>
    <scope>NUCLEOTIDE SEQUENCE [LARGE SCALE GENOMIC DNA]</scope>
    <source>
        <strain evidence="4">R3-111a-1</strain>
    </source>
</reference>
<name>J3P4Q0_GAET3</name>
<gene>
    <name evidence="3" type="primary">20348945</name>
    <name evidence="2" type="ORF">GGTG_08487</name>
</gene>
<accession>J3P4Q0</accession>
<evidence type="ECO:0000313" key="3">
    <source>
        <dbReference type="EnsemblFungi" id="EJT74647"/>
    </source>
</evidence>
<dbReference type="RefSeq" id="XP_009224591.1">
    <property type="nucleotide sequence ID" value="XM_009226327.1"/>
</dbReference>
<evidence type="ECO:0000313" key="2">
    <source>
        <dbReference type="EMBL" id="EJT74647.1"/>
    </source>
</evidence>
<dbReference type="Proteomes" id="UP000006039">
    <property type="component" value="Unassembled WGS sequence"/>
</dbReference>
<protein>
    <submittedName>
        <fullName evidence="2 3">Uncharacterized protein</fullName>
    </submittedName>
</protein>
<dbReference type="AlphaFoldDB" id="J3P4Q0"/>
<sequence>MAFSSLIQASSSSYRRKGMRPTRPRQRSRLPGGSRKAGRGGFRAYSILTFGRPSLTLAAYAKTTFERRRQVHKCREGRGRAKQDMPLGYVHKKGHVGHPSTWLPLCQVQMRMRT</sequence>
<feature type="compositionally biased region" description="Low complexity" evidence="1">
    <location>
        <begin position="1"/>
        <end position="13"/>
    </location>
</feature>
<dbReference type="EnsemblFungi" id="EJT74647">
    <property type="protein sequence ID" value="EJT74647"/>
    <property type="gene ID" value="GGTG_08487"/>
</dbReference>
<feature type="compositionally biased region" description="Basic residues" evidence="1">
    <location>
        <begin position="14"/>
        <end position="28"/>
    </location>
</feature>
<reference evidence="3" key="5">
    <citation type="submission" date="2018-04" db="UniProtKB">
        <authorList>
            <consortium name="EnsemblFungi"/>
        </authorList>
    </citation>
    <scope>IDENTIFICATION</scope>
    <source>
        <strain evidence="3">R3-111a-1</strain>
    </source>
</reference>
<reference evidence="2" key="3">
    <citation type="submission" date="2010-09" db="EMBL/GenBank/DDBJ databases">
        <title>Annotation of Gaeumannomyces graminis var. tritici R3-111a-1.</title>
        <authorList>
            <consortium name="The Broad Institute Genome Sequencing Platform"/>
            <person name="Ma L.-J."/>
            <person name="Dead R."/>
            <person name="Young S.K."/>
            <person name="Zeng Q."/>
            <person name="Gargeya S."/>
            <person name="Fitzgerald M."/>
            <person name="Haas B."/>
            <person name="Abouelleil A."/>
            <person name="Alvarado L."/>
            <person name="Arachchi H.M."/>
            <person name="Berlin A."/>
            <person name="Brown A."/>
            <person name="Chapman S.B."/>
            <person name="Chen Z."/>
            <person name="Dunbar C."/>
            <person name="Freedman E."/>
            <person name="Gearin G."/>
            <person name="Gellesch M."/>
            <person name="Goldberg J."/>
            <person name="Griggs A."/>
            <person name="Gujja S."/>
            <person name="Heiman D."/>
            <person name="Howarth C."/>
            <person name="Larson L."/>
            <person name="Lui A."/>
            <person name="MacDonald P.J.P."/>
            <person name="Mehta T."/>
            <person name="Montmayeur A."/>
            <person name="Murphy C."/>
            <person name="Neiman D."/>
            <person name="Pearson M."/>
            <person name="Priest M."/>
            <person name="Roberts A."/>
            <person name="Saif S."/>
            <person name="Shea T."/>
            <person name="Shenoy N."/>
            <person name="Sisk P."/>
            <person name="Stolte C."/>
            <person name="Sykes S."/>
            <person name="Yandava C."/>
            <person name="Wortman J."/>
            <person name="Nusbaum C."/>
            <person name="Birren B."/>
        </authorList>
    </citation>
    <scope>NUCLEOTIDE SEQUENCE</scope>
    <source>
        <strain evidence="2">R3-111a-1</strain>
    </source>
</reference>